<gene>
    <name evidence="6" type="ORF">ACFR9U_18930</name>
</gene>
<keyword evidence="2" id="KW-0812">Transmembrane</keyword>
<comment type="caution">
    <text evidence="6">The sequence shown here is derived from an EMBL/GenBank/DDBJ whole genome shotgun (WGS) entry which is preliminary data.</text>
</comment>
<dbReference type="Proteomes" id="UP001597119">
    <property type="component" value="Unassembled WGS sequence"/>
</dbReference>
<evidence type="ECO:0000256" key="2">
    <source>
        <dbReference type="ARBA" id="ARBA00022692"/>
    </source>
</evidence>
<proteinExistence type="predicted"/>
<comment type="subcellular location">
    <subcellularLocation>
        <location evidence="1">Membrane</location>
        <topology evidence="1">Multi-pass membrane protein</topology>
    </subcellularLocation>
</comment>
<evidence type="ECO:0000259" key="5">
    <source>
        <dbReference type="Pfam" id="PF04893"/>
    </source>
</evidence>
<evidence type="ECO:0000256" key="1">
    <source>
        <dbReference type="ARBA" id="ARBA00004141"/>
    </source>
</evidence>
<evidence type="ECO:0000256" key="4">
    <source>
        <dbReference type="ARBA" id="ARBA00023136"/>
    </source>
</evidence>
<reference evidence="6 7" key="1">
    <citation type="journal article" date="2019" name="Int. J. Syst. Evol. Microbiol.">
        <title>The Global Catalogue of Microorganisms (GCM) 10K type strain sequencing project: providing services to taxonomists for standard genome sequencing and annotation.</title>
        <authorList>
            <consortium name="The Broad Institute Genomics Platform"/>
            <consortium name="The Broad Institute Genome Sequencing Center for Infectious Disease"/>
            <person name="Wu L."/>
            <person name="Ma J."/>
        </authorList>
    </citation>
    <scope>NUCLEOTIDE SEQUENCE [LARGE SCALE GENOMIC DNA]</scope>
    <source>
        <strain evidence="6 7">CGMCC 1.12125</strain>
    </source>
</reference>
<keyword evidence="3" id="KW-1133">Transmembrane helix</keyword>
<evidence type="ECO:0000313" key="6">
    <source>
        <dbReference type="EMBL" id="MFD1589060.1"/>
    </source>
</evidence>
<name>A0ABD6CHI9_9EURY</name>
<organism evidence="6 7">
    <name type="scientific">Halorientalis brevis</name>
    <dbReference type="NCBI Taxonomy" id="1126241"/>
    <lineage>
        <taxon>Archaea</taxon>
        <taxon>Methanobacteriati</taxon>
        <taxon>Methanobacteriota</taxon>
        <taxon>Stenosarchaea group</taxon>
        <taxon>Halobacteria</taxon>
        <taxon>Halobacteriales</taxon>
        <taxon>Haloarculaceae</taxon>
        <taxon>Halorientalis</taxon>
    </lineage>
</organism>
<dbReference type="Pfam" id="PF04893">
    <property type="entry name" value="Yip1"/>
    <property type="match status" value="1"/>
</dbReference>
<dbReference type="RefSeq" id="WP_247378709.1">
    <property type="nucleotide sequence ID" value="NZ_JALLGV010000005.1"/>
</dbReference>
<protein>
    <submittedName>
        <fullName evidence="6">YIP1 family protein</fullName>
    </submittedName>
</protein>
<keyword evidence="4" id="KW-0472">Membrane</keyword>
<dbReference type="AlphaFoldDB" id="A0ABD6CHI9"/>
<evidence type="ECO:0000313" key="7">
    <source>
        <dbReference type="Proteomes" id="UP001597119"/>
    </source>
</evidence>
<sequence length="203" mass="20723">MTQWVENPTGGRDRGPVAVARAWLEVLVRPRRFFRAGVAPGDQAPGLVFAAAVVLVEEATRMTLVSGAYPTFGGQPLASKALGLAMAVVLVMPATLHLTAALQTVILIGGAPDRAGVSETVQVLSYAIAPCIFAGPPIPELRLVCTLYGTVLLVVGTSVVHNVSLGRAAVLGAVPAAIVFGYGFRGFAAAGDLLAAAGVSLPL</sequence>
<accession>A0ABD6CHI9</accession>
<keyword evidence="7" id="KW-1185">Reference proteome</keyword>
<dbReference type="GO" id="GO:0016020">
    <property type="term" value="C:membrane"/>
    <property type="evidence" value="ECO:0007669"/>
    <property type="project" value="UniProtKB-SubCell"/>
</dbReference>
<evidence type="ECO:0000256" key="3">
    <source>
        <dbReference type="ARBA" id="ARBA00022989"/>
    </source>
</evidence>
<feature type="domain" description="Yip1" evidence="5">
    <location>
        <begin position="25"/>
        <end position="180"/>
    </location>
</feature>
<dbReference type="InterPro" id="IPR006977">
    <property type="entry name" value="Yip1_dom"/>
</dbReference>
<dbReference type="EMBL" id="JBHUDJ010000014">
    <property type="protein sequence ID" value="MFD1589060.1"/>
    <property type="molecule type" value="Genomic_DNA"/>
</dbReference>